<dbReference type="PANTHER" id="PTHR44068">
    <property type="entry name" value="ZGC:194242"/>
    <property type="match status" value="1"/>
</dbReference>
<dbReference type="Proteomes" id="UP000000663">
    <property type="component" value="Chromosome"/>
</dbReference>
<gene>
    <name evidence="3" type="ORF">RCIX2369</name>
</gene>
<protein>
    <submittedName>
        <fullName evidence="3">Predicted methyltransferase (UbiE/COQ5 family)</fullName>
    </submittedName>
</protein>
<reference evidence="3 4" key="1">
    <citation type="journal article" date="2006" name="Science">
        <title>Genome of rice cluster I archaea -- the key methane producers in the rice rhizosphere.</title>
        <authorList>
            <person name="Erkel C."/>
            <person name="Kube M."/>
            <person name="Reinhardt R."/>
            <person name="Liesack W."/>
        </authorList>
    </citation>
    <scope>NUCLEOTIDE SEQUENCE [LARGE SCALE GENOMIC DNA]</scope>
    <source>
        <strain evidence="4">DSM 22066 / NBRC 105507 / MRE50</strain>
    </source>
</reference>
<organism evidence="3 4">
    <name type="scientific">Methanocella arvoryzae (strain DSM 22066 / NBRC 105507 / MRE50)</name>
    <dbReference type="NCBI Taxonomy" id="351160"/>
    <lineage>
        <taxon>Archaea</taxon>
        <taxon>Methanobacteriati</taxon>
        <taxon>Methanobacteriota</taxon>
        <taxon>Stenosarchaea group</taxon>
        <taxon>Methanomicrobia</taxon>
        <taxon>Methanocellales</taxon>
        <taxon>Methanocellaceae</taxon>
        <taxon>Methanocella</taxon>
    </lineage>
</organism>
<dbReference type="InterPro" id="IPR013216">
    <property type="entry name" value="Methyltransf_11"/>
</dbReference>
<dbReference type="GeneID" id="5144106"/>
<proteinExistence type="predicted"/>
<dbReference type="KEGG" id="rci:RCIX2369"/>
<dbReference type="InterPro" id="IPR029063">
    <property type="entry name" value="SAM-dependent_MTases_sf"/>
</dbReference>
<dbReference type="eggNOG" id="arCOG01792">
    <property type="taxonomic scope" value="Archaea"/>
</dbReference>
<keyword evidence="1" id="KW-0808">Transferase</keyword>
<evidence type="ECO:0000313" key="3">
    <source>
        <dbReference type="EMBL" id="CAJ37462.1"/>
    </source>
</evidence>
<evidence type="ECO:0000256" key="1">
    <source>
        <dbReference type="ARBA" id="ARBA00022679"/>
    </source>
</evidence>
<accession>Q0W2D1</accession>
<dbReference type="GO" id="GO:0008757">
    <property type="term" value="F:S-adenosylmethionine-dependent methyltransferase activity"/>
    <property type="evidence" value="ECO:0007669"/>
    <property type="project" value="InterPro"/>
</dbReference>
<evidence type="ECO:0000313" key="4">
    <source>
        <dbReference type="Proteomes" id="UP000000663"/>
    </source>
</evidence>
<dbReference type="SUPFAM" id="SSF53335">
    <property type="entry name" value="S-adenosyl-L-methionine-dependent methyltransferases"/>
    <property type="match status" value="1"/>
</dbReference>
<dbReference type="InterPro" id="IPR050447">
    <property type="entry name" value="Erg6_SMT_methyltransf"/>
</dbReference>
<dbReference type="STRING" id="351160.RCIX2369"/>
<dbReference type="Gene3D" id="3.40.50.150">
    <property type="entry name" value="Vaccinia Virus protein VP39"/>
    <property type="match status" value="1"/>
</dbReference>
<dbReference type="PANTHER" id="PTHR44068:SF11">
    <property type="entry name" value="GERANYL DIPHOSPHATE 2-C-METHYLTRANSFERASE"/>
    <property type="match status" value="1"/>
</dbReference>
<dbReference type="AlphaFoldDB" id="Q0W2D1"/>
<sequence length="262" mass="29122">MGDSEKNFSYLDMLASTGYARHIGGKAATDILIEKAKINPDMKVLDVGCGIGKTSCRLAGDHGCAVTGIDIMPAMVEKSSALAKKLRLDGKAKFLQGDARELPFEDNSFDAVFVESVTIFVEDVAKAISEYRRVVKPGGIVCDNEVCITRASNEKLKDDIKDLEEIFNAFSSKTSQGYMTYEDWKETFKKHFPTVEASHYVADPQVELEAKKADGMGTFLISTLKTMWLYATNPEAKRIIDTTQKMYKYVGHFGYGLFVCRK</sequence>
<dbReference type="RefSeq" id="WP_012035119.1">
    <property type="nucleotide sequence ID" value="NC_009464.1"/>
</dbReference>
<keyword evidence="3" id="KW-0489">Methyltransferase</keyword>
<evidence type="ECO:0000259" key="2">
    <source>
        <dbReference type="Pfam" id="PF08241"/>
    </source>
</evidence>
<dbReference type="CDD" id="cd02440">
    <property type="entry name" value="AdoMet_MTases"/>
    <property type="match status" value="1"/>
</dbReference>
<feature type="domain" description="Methyltransferase type 11" evidence="2">
    <location>
        <begin position="45"/>
        <end position="141"/>
    </location>
</feature>
<name>Q0W2D1_METAR</name>
<dbReference type="GO" id="GO:0032259">
    <property type="term" value="P:methylation"/>
    <property type="evidence" value="ECO:0007669"/>
    <property type="project" value="UniProtKB-KW"/>
</dbReference>
<dbReference type="EMBL" id="AM114193">
    <property type="protein sequence ID" value="CAJ37462.1"/>
    <property type="molecule type" value="Genomic_DNA"/>
</dbReference>
<dbReference type="Pfam" id="PF08241">
    <property type="entry name" value="Methyltransf_11"/>
    <property type="match status" value="1"/>
</dbReference>
<keyword evidence="4" id="KW-1185">Reference proteome</keyword>